<dbReference type="SMART" id="SM00530">
    <property type="entry name" value="HTH_XRE"/>
    <property type="match status" value="1"/>
</dbReference>
<dbReference type="RefSeq" id="WP_118906227.1">
    <property type="nucleotide sequence ID" value="NZ_QWFA01000258.1"/>
</dbReference>
<evidence type="ECO:0000259" key="2">
    <source>
        <dbReference type="PROSITE" id="PS50943"/>
    </source>
</evidence>
<dbReference type="AlphaFoldDB" id="A0A423UQZ8"/>
<dbReference type="Proteomes" id="UP000285596">
    <property type="component" value="Unassembled WGS sequence"/>
</dbReference>
<feature type="domain" description="HTH cro/C1-type" evidence="2">
    <location>
        <begin position="17"/>
        <end position="71"/>
    </location>
</feature>
<evidence type="ECO:0000313" key="4">
    <source>
        <dbReference type="Proteomes" id="UP000285596"/>
    </source>
</evidence>
<dbReference type="GO" id="GO:0003677">
    <property type="term" value="F:DNA binding"/>
    <property type="evidence" value="ECO:0007669"/>
    <property type="project" value="InterPro"/>
</dbReference>
<organism evidence="3 4">
    <name type="scientific">Streptomyces globisporus</name>
    <dbReference type="NCBI Taxonomy" id="1908"/>
    <lineage>
        <taxon>Bacteria</taxon>
        <taxon>Bacillati</taxon>
        <taxon>Actinomycetota</taxon>
        <taxon>Actinomycetes</taxon>
        <taxon>Kitasatosporales</taxon>
        <taxon>Streptomycetaceae</taxon>
        <taxon>Streptomyces</taxon>
    </lineage>
</organism>
<proteinExistence type="predicted"/>
<dbReference type="Pfam" id="PF19054">
    <property type="entry name" value="DUF5753"/>
    <property type="match status" value="1"/>
</dbReference>
<evidence type="ECO:0000313" key="3">
    <source>
        <dbReference type="EMBL" id="ROV64771.1"/>
    </source>
</evidence>
<dbReference type="Gene3D" id="1.10.260.40">
    <property type="entry name" value="lambda repressor-like DNA-binding domains"/>
    <property type="match status" value="1"/>
</dbReference>
<dbReference type="SUPFAM" id="SSF47413">
    <property type="entry name" value="lambda repressor-like DNA-binding domains"/>
    <property type="match status" value="1"/>
</dbReference>
<dbReference type="PROSITE" id="PS50943">
    <property type="entry name" value="HTH_CROC1"/>
    <property type="match status" value="1"/>
</dbReference>
<feature type="region of interest" description="Disordered" evidence="1">
    <location>
        <begin position="1"/>
        <end position="41"/>
    </location>
</feature>
<evidence type="ECO:0000256" key="1">
    <source>
        <dbReference type="SAM" id="MobiDB-lite"/>
    </source>
</evidence>
<dbReference type="Pfam" id="PF13560">
    <property type="entry name" value="HTH_31"/>
    <property type="match status" value="1"/>
</dbReference>
<sequence>MAHPEPKVRKKRLGSELRRLREESGISLQQAGETVDGDKTKMSRIENGRQGLRPLELKTLLDMYQVDPPMREALLALQRQSKQKGWWSQHSDKLKPDFQERLTLESDAVRIYAYQSVVVPGLLQTDAYATAVIRGTGSKRMSDEEVRTLVDLRLARQAIFDRDDAPQYLCILDESVLHRQVGGPAVTAAQLRNLVEVSDRPGIAVQVIPYSQGAYVGMDGPFTVYSYPDPMELDVVGLDNLDGGLYLEETGAVENYRSAFDQLRAAALSSRQSMDVISRVARDLENE</sequence>
<name>A0A423UQZ8_STRGL</name>
<dbReference type="EMBL" id="QWFA01000258">
    <property type="protein sequence ID" value="ROV64771.1"/>
    <property type="molecule type" value="Genomic_DNA"/>
</dbReference>
<protein>
    <submittedName>
        <fullName evidence="3">XRE family transcriptional regulator</fullName>
    </submittedName>
</protein>
<feature type="compositionally biased region" description="Basic and acidic residues" evidence="1">
    <location>
        <begin position="1"/>
        <end position="24"/>
    </location>
</feature>
<dbReference type="InterPro" id="IPR043917">
    <property type="entry name" value="DUF5753"/>
</dbReference>
<dbReference type="CDD" id="cd00093">
    <property type="entry name" value="HTH_XRE"/>
    <property type="match status" value="1"/>
</dbReference>
<accession>A0A423UQZ8</accession>
<gene>
    <name evidence="3" type="ORF">D3105_31025</name>
</gene>
<dbReference type="InterPro" id="IPR001387">
    <property type="entry name" value="Cro/C1-type_HTH"/>
</dbReference>
<reference evidence="3 4" key="1">
    <citation type="submission" date="2018-08" db="EMBL/GenBank/DDBJ databases">
        <title>Streptomyces globisporus 1912-4Crt, whole genome shotgun sequence.</title>
        <authorList>
            <person name="Matselyukh B."/>
        </authorList>
    </citation>
    <scope>NUCLEOTIDE SEQUENCE [LARGE SCALE GENOMIC DNA]</scope>
    <source>
        <strain evidence="3 4">1912-4Crt</strain>
    </source>
</reference>
<comment type="caution">
    <text evidence="3">The sequence shown here is derived from an EMBL/GenBank/DDBJ whole genome shotgun (WGS) entry which is preliminary data.</text>
</comment>
<dbReference type="InterPro" id="IPR010982">
    <property type="entry name" value="Lambda_DNA-bd_dom_sf"/>
</dbReference>